<feature type="signal peptide" evidence="1">
    <location>
        <begin position="1"/>
        <end position="19"/>
    </location>
</feature>
<keyword evidence="3" id="KW-1185">Reference proteome</keyword>
<evidence type="ECO:0000313" key="3">
    <source>
        <dbReference type="Proteomes" id="UP000324222"/>
    </source>
</evidence>
<dbReference type="Proteomes" id="UP000324222">
    <property type="component" value="Unassembled WGS sequence"/>
</dbReference>
<accession>A0A5B7G8U5</accession>
<protein>
    <submittedName>
        <fullName evidence="2">Uncharacterized protein</fullName>
    </submittedName>
</protein>
<dbReference type="AlphaFoldDB" id="A0A5B7G8U5"/>
<dbReference type="EMBL" id="VSRR010013934">
    <property type="protein sequence ID" value="MPC56431.1"/>
    <property type="molecule type" value="Genomic_DNA"/>
</dbReference>
<feature type="chain" id="PRO_5023055204" evidence="1">
    <location>
        <begin position="20"/>
        <end position="73"/>
    </location>
</feature>
<comment type="caution">
    <text evidence="2">The sequence shown here is derived from an EMBL/GenBank/DDBJ whole genome shotgun (WGS) entry which is preliminary data.</text>
</comment>
<evidence type="ECO:0000256" key="1">
    <source>
        <dbReference type="SAM" id="SignalP"/>
    </source>
</evidence>
<reference evidence="2 3" key="1">
    <citation type="submission" date="2019-05" db="EMBL/GenBank/DDBJ databases">
        <title>Another draft genome of Portunus trituberculatus and its Hox gene families provides insights of decapod evolution.</title>
        <authorList>
            <person name="Jeong J.-H."/>
            <person name="Song I."/>
            <person name="Kim S."/>
            <person name="Choi T."/>
            <person name="Kim D."/>
            <person name="Ryu S."/>
            <person name="Kim W."/>
        </authorList>
    </citation>
    <scope>NUCLEOTIDE SEQUENCE [LARGE SCALE GENOMIC DNA]</scope>
    <source>
        <tissue evidence="2">Muscle</tissue>
    </source>
</reference>
<evidence type="ECO:0000313" key="2">
    <source>
        <dbReference type="EMBL" id="MPC56431.1"/>
    </source>
</evidence>
<organism evidence="2 3">
    <name type="scientific">Portunus trituberculatus</name>
    <name type="common">Swimming crab</name>
    <name type="synonym">Neptunus trituberculatus</name>
    <dbReference type="NCBI Taxonomy" id="210409"/>
    <lineage>
        <taxon>Eukaryota</taxon>
        <taxon>Metazoa</taxon>
        <taxon>Ecdysozoa</taxon>
        <taxon>Arthropoda</taxon>
        <taxon>Crustacea</taxon>
        <taxon>Multicrustacea</taxon>
        <taxon>Malacostraca</taxon>
        <taxon>Eumalacostraca</taxon>
        <taxon>Eucarida</taxon>
        <taxon>Decapoda</taxon>
        <taxon>Pleocyemata</taxon>
        <taxon>Brachyura</taxon>
        <taxon>Eubrachyura</taxon>
        <taxon>Portunoidea</taxon>
        <taxon>Portunidae</taxon>
        <taxon>Portuninae</taxon>
        <taxon>Portunus</taxon>
    </lineage>
</organism>
<name>A0A5B7G8U5_PORTR</name>
<proteinExistence type="predicted"/>
<keyword evidence="1" id="KW-0732">Signal</keyword>
<sequence length="73" mass="7943">MSDMLSLSHLPTLLQLALPHLLPTVQTTTAYPRLPTQQKMNFLDRHISTLLAPAQIPSPPSLLGQVGGGMEEK</sequence>
<gene>
    <name evidence="2" type="ORF">E2C01_050391</name>
</gene>